<comment type="caution">
    <text evidence="2">The sequence shown here is derived from an EMBL/GenBank/DDBJ whole genome shotgun (WGS) entry which is preliminary data.</text>
</comment>
<keyword evidence="3" id="KW-1185">Reference proteome</keyword>
<evidence type="ECO:0000313" key="3">
    <source>
        <dbReference type="Proteomes" id="UP001239019"/>
    </source>
</evidence>
<accession>A0ABU0W722</accession>
<protein>
    <recommendedName>
        <fullName evidence="4">TnsE C-terminal domain-containing protein</fullName>
    </recommendedName>
</protein>
<feature type="region of interest" description="Disordered" evidence="1">
    <location>
        <begin position="303"/>
        <end position="334"/>
    </location>
</feature>
<feature type="region of interest" description="Disordered" evidence="1">
    <location>
        <begin position="365"/>
        <end position="434"/>
    </location>
</feature>
<feature type="compositionally biased region" description="Basic and acidic residues" evidence="1">
    <location>
        <begin position="343"/>
        <end position="359"/>
    </location>
</feature>
<evidence type="ECO:0008006" key="4">
    <source>
        <dbReference type="Google" id="ProtNLM"/>
    </source>
</evidence>
<gene>
    <name evidence="2" type="ORF">RBH19_08100</name>
</gene>
<dbReference type="RefSeq" id="WP_306728326.1">
    <property type="nucleotide sequence ID" value="NZ_JAVDDT010000004.1"/>
</dbReference>
<proteinExistence type="predicted"/>
<evidence type="ECO:0000256" key="1">
    <source>
        <dbReference type="SAM" id="MobiDB-lite"/>
    </source>
</evidence>
<evidence type="ECO:0000313" key="2">
    <source>
        <dbReference type="EMBL" id="MDQ2069832.1"/>
    </source>
</evidence>
<dbReference type="EMBL" id="JAVDDT010000004">
    <property type="protein sequence ID" value="MDQ2069832.1"/>
    <property type="molecule type" value="Genomic_DNA"/>
</dbReference>
<dbReference type="Proteomes" id="UP001239019">
    <property type="component" value="Unassembled WGS sequence"/>
</dbReference>
<reference evidence="2 3" key="1">
    <citation type="submission" date="2023-08" db="EMBL/GenBank/DDBJ databases">
        <title>Whole-genome sequencing of halo(alkali)philic microorganisms from hypersaline lakes.</title>
        <authorList>
            <person name="Sorokin D.Y."/>
            <person name="Abbas B."/>
            <person name="Merkel A.Y."/>
        </authorList>
    </citation>
    <scope>NUCLEOTIDE SEQUENCE [LARGE SCALE GENOMIC DNA]</scope>
    <source>
        <strain evidence="2 3">AB-CW4</strain>
    </source>
</reference>
<sequence>MSTIKHETLAFPDTWRLLSFGKWKFHRELRQEPVIQVTLGEIYGAGVEPSKAPRLTGQIRDCELPVGELPPLYLNAILSDGKVLPAQNLAPPTENRLKHPETLDFSRTNCRIITREHQDETGNVVIPRRRKLFELRGDRESLFLAIGKGSDPYARIVPCMEIVRFFYASSTGMARAVFSEAFTRPDETLWNPARCDWDRQRGHVHIHLRKSRMDADARLLAYFYTQPVAFKHAASIFKQVAVSAAAPGAGGAHAVQAYAPLDGKAPARYRYIPIGVGGRDRRLITRFHTVDLPVAFRSLEWTRDGDSRSTPDRRYVPVTPGKPSAPRIDDDTLPEEYTFTDEAQNREQSPRHIVFHETEGRFRTLSAVPAKKSEKHTQQFRSQSNRKSQPDSGAATTLAASGGDPGRRRISLQNERTEEDSTQETDTQQNSDDPFDNLVKQLQALGILVGVKVEFLGLLGRQFWEGSVVYNAFEAKYAWEKRHAPHVGAWYFSDDAGAPRLLVAAEIRVKSPSGDQFYYVVDMQARKGRREGIRLLCRPGFAQIDSGVLARALRNEPRHQALRIKLEGVNIQSQRHVWPFGRDARPKQFLKAVIQKLGDAPP</sequence>
<feature type="region of interest" description="Disordered" evidence="1">
    <location>
        <begin position="340"/>
        <end position="359"/>
    </location>
</feature>
<feature type="compositionally biased region" description="Low complexity" evidence="1">
    <location>
        <begin position="392"/>
        <end position="402"/>
    </location>
</feature>
<name>A0ABU0W722_9GAMM</name>
<organism evidence="2 3">
    <name type="scientific">Natronospira bacteriovora</name>
    <dbReference type="NCBI Taxonomy" id="3069753"/>
    <lineage>
        <taxon>Bacteria</taxon>
        <taxon>Pseudomonadati</taxon>
        <taxon>Pseudomonadota</taxon>
        <taxon>Gammaproteobacteria</taxon>
        <taxon>Natronospirales</taxon>
        <taxon>Natronospiraceae</taxon>
        <taxon>Natronospira</taxon>
    </lineage>
</organism>
<feature type="compositionally biased region" description="Basic and acidic residues" evidence="1">
    <location>
        <begin position="303"/>
        <end position="315"/>
    </location>
</feature>
<feature type="compositionally biased region" description="Polar residues" evidence="1">
    <location>
        <begin position="379"/>
        <end position="391"/>
    </location>
</feature>